<dbReference type="InterPro" id="IPR005399">
    <property type="entry name" value="K_chnl_volt-dep_bsu_KCNAB-rel"/>
</dbReference>
<keyword evidence="2" id="KW-0521">NADP</keyword>
<reference evidence="6 7" key="1">
    <citation type="submission" date="2018-06" db="EMBL/GenBank/DDBJ databases">
        <title>Streptacidiphilus pinicola sp. nov., isolated from pine grove soil.</title>
        <authorList>
            <person name="Roh S.G."/>
            <person name="Park S."/>
            <person name="Kim M.-K."/>
            <person name="Yun B.-R."/>
            <person name="Park J."/>
            <person name="Kim M.J."/>
            <person name="Kim Y.S."/>
            <person name="Kim S.B."/>
        </authorList>
    </citation>
    <scope>NUCLEOTIDE SEQUENCE [LARGE SCALE GENOMIC DNA]</scope>
    <source>
        <strain evidence="6 7">MMS16-CNU450</strain>
    </source>
</reference>
<dbReference type="GO" id="GO:0016616">
    <property type="term" value="F:oxidoreductase activity, acting on the CH-OH group of donors, NAD or NADP as acceptor"/>
    <property type="evidence" value="ECO:0007669"/>
    <property type="project" value="InterPro"/>
</dbReference>
<dbReference type="GO" id="GO:0051596">
    <property type="term" value="P:methylglyoxal catabolic process"/>
    <property type="evidence" value="ECO:0007669"/>
    <property type="project" value="InterPro"/>
</dbReference>
<sequence>MPTAPPSSRVRGPPYSAPVNVQCGDKSLLDSHRAPPGEHPVIPAPYQPAETRYDGSMRYRRTGHSGLKLPEISLGLWHNFGDDRTLEVQRAILRRAFDLGVTHFDLANNYGPPYGAAEANFGRHLAADFRPFRDELVISTKAGYDMWPGPYGEWGSRKYLTASLDQSLKRMGLDYVDIFYSHRFDPETPLEETMGALASAVRQGKALYAGISSYSAEKTREAAAILRDLGVPLLIHQPSYSMLNRWIEDDGLLDVLEAEGAGCIGFAPLAQGILTDRYLNGIPADSRAAQGKSLDPDSINDQTLAKLRGLNEVAAGRGQTLAQLALSWLLRDPRMTSALIGASSVAQLESNVAAVQGAPLTDEELAEIDRYATDAHLNLWAKSSES</sequence>
<dbReference type="NCBIfam" id="NF007388">
    <property type="entry name" value="PRK09912.1"/>
    <property type="match status" value="1"/>
</dbReference>
<comment type="similarity">
    <text evidence="1">Belongs to the shaker potassium channel beta subunit family.</text>
</comment>
<evidence type="ECO:0000313" key="6">
    <source>
        <dbReference type="EMBL" id="RAG84182.1"/>
    </source>
</evidence>
<feature type="compositionally biased region" description="Basic and acidic residues" evidence="4">
    <location>
        <begin position="27"/>
        <end position="36"/>
    </location>
</feature>
<evidence type="ECO:0000313" key="7">
    <source>
        <dbReference type="Proteomes" id="UP000248889"/>
    </source>
</evidence>
<gene>
    <name evidence="6" type="ORF">DN069_18170</name>
</gene>
<feature type="region of interest" description="Disordered" evidence="4">
    <location>
        <begin position="1"/>
        <end position="48"/>
    </location>
</feature>
<proteinExistence type="inferred from homology"/>
<evidence type="ECO:0000256" key="1">
    <source>
        <dbReference type="ARBA" id="ARBA00006515"/>
    </source>
</evidence>
<organism evidence="6 7">
    <name type="scientific">Streptacidiphilus pinicola</name>
    <dbReference type="NCBI Taxonomy" id="2219663"/>
    <lineage>
        <taxon>Bacteria</taxon>
        <taxon>Bacillati</taxon>
        <taxon>Actinomycetota</taxon>
        <taxon>Actinomycetes</taxon>
        <taxon>Kitasatosporales</taxon>
        <taxon>Streptomycetaceae</taxon>
        <taxon>Streptacidiphilus</taxon>
    </lineage>
</organism>
<dbReference type="Gene3D" id="3.20.20.100">
    <property type="entry name" value="NADP-dependent oxidoreductase domain"/>
    <property type="match status" value="1"/>
</dbReference>
<dbReference type="OrthoDB" id="3847443at2"/>
<dbReference type="CDD" id="cd19150">
    <property type="entry name" value="AKR_AKR14A1"/>
    <property type="match status" value="1"/>
</dbReference>
<dbReference type="PANTHER" id="PTHR43150">
    <property type="entry name" value="HYPERKINETIC, ISOFORM M"/>
    <property type="match status" value="1"/>
</dbReference>
<dbReference type="InterPro" id="IPR047628">
    <property type="entry name" value="GAP_reductase"/>
</dbReference>
<dbReference type="Pfam" id="PF00248">
    <property type="entry name" value="Aldo_ket_red"/>
    <property type="match status" value="1"/>
</dbReference>
<dbReference type="InterPro" id="IPR023210">
    <property type="entry name" value="NADP_OxRdtase_dom"/>
</dbReference>
<dbReference type="InterPro" id="IPR036812">
    <property type="entry name" value="NAD(P)_OxRdtase_dom_sf"/>
</dbReference>
<comment type="caution">
    <text evidence="6">The sequence shown here is derived from an EMBL/GenBank/DDBJ whole genome shotgun (WGS) entry which is preliminary data.</text>
</comment>
<name>A0A2X0IGL4_9ACTN</name>
<dbReference type="AlphaFoldDB" id="A0A2X0IGL4"/>
<dbReference type="EMBL" id="QKYN01000070">
    <property type="protein sequence ID" value="RAG84182.1"/>
    <property type="molecule type" value="Genomic_DNA"/>
</dbReference>
<keyword evidence="7" id="KW-1185">Reference proteome</keyword>
<accession>A0A2X0IGL4</accession>
<evidence type="ECO:0000256" key="3">
    <source>
        <dbReference type="ARBA" id="ARBA00023002"/>
    </source>
</evidence>
<dbReference type="Proteomes" id="UP000248889">
    <property type="component" value="Unassembled WGS sequence"/>
</dbReference>
<protein>
    <submittedName>
        <fullName evidence="6">L-glyceraldehyde 3-phosphate reductase</fullName>
    </submittedName>
</protein>
<evidence type="ECO:0000259" key="5">
    <source>
        <dbReference type="Pfam" id="PF00248"/>
    </source>
</evidence>
<feature type="domain" description="NADP-dependent oxidoreductase" evidence="5">
    <location>
        <begin position="71"/>
        <end position="370"/>
    </location>
</feature>
<evidence type="ECO:0000256" key="4">
    <source>
        <dbReference type="SAM" id="MobiDB-lite"/>
    </source>
</evidence>
<dbReference type="SUPFAM" id="SSF51430">
    <property type="entry name" value="NAD(P)-linked oxidoreductase"/>
    <property type="match status" value="1"/>
</dbReference>
<keyword evidence="3" id="KW-0560">Oxidoreductase</keyword>
<dbReference type="PANTHER" id="PTHR43150:SF4">
    <property type="entry name" value="L-GLYCERALDEHYDE 3-PHOSPHATE REDUCTASE"/>
    <property type="match status" value="1"/>
</dbReference>
<evidence type="ECO:0000256" key="2">
    <source>
        <dbReference type="ARBA" id="ARBA00022857"/>
    </source>
</evidence>